<accession>A0A9X2D7E7</accession>
<keyword evidence="1" id="KW-0479">Metal-binding</keyword>
<dbReference type="Proteomes" id="UP001139485">
    <property type="component" value="Unassembled WGS sequence"/>
</dbReference>
<evidence type="ECO:0000256" key="2">
    <source>
        <dbReference type="ARBA" id="ARBA00023239"/>
    </source>
</evidence>
<comment type="caution">
    <text evidence="3">The sequence shown here is derived from an EMBL/GenBank/DDBJ whole genome shotgun (WGS) entry which is preliminary data.</text>
</comment>
<evidence type="ECO:0000313" key="3">
    <source>
        <dbReference type="EMBL" id="MCM0620730.1"/>
    </source>
</evidence>
<evidence type="ECO:0000256" key="1">
    <source>
        <dbReference type="ARBA" id="ARBA00022723"/>
    </source>
</evidence>
<protein>
    <recommendedName>
        <fullName evidence="5">Sirohydrochlorin ferrochelatase</fullName>
    </recommendedName>
</protein>
<dbReference type="PANTHER" id="PTHR33542:SF5">
    <property type="entry name" value="FERROCHELATASE CHE1"/>
    <property type="match status" value="1"/>
</dbReference>
<dbReference type="InterPro" id="IPR050963">
    <property type="entry name" value="Sirohydro_Cobaltochel/CbiX"/>
</dbReference>
<dbReference type="CDD" id="cd03416">
    <property type="entry name" value="CbiX_SirB_N"/>
    <property type="match status" value="1"/>
</dbReference>
<gene>
    <name evidence="3" type="ORF">M8330_10550</name>
</gene>
<dbReference type="SUPFAM" id="SSF53800">
    <property type="entry name" value="Chelatase"/>
    <property type="match status" value="2"/>
</dbReference>
<organism evidence="3 4">
    <name type="scientific">Nocardioides bruguierae</name>
    <dbReference type="NCBI Taxonomy" id="2945102"/>
    <lineage>
        <taxon>Bacteria</taxon>
        <taxon>Bacillati</taxon>
        <taxon>Actinomycetota</taxon>
        <taxon>Actinomycetes</taxon>
        <taxon>Propionibacteriales</taxon>
        <taxon>Nocardioidaceae</taxon>
        <taxon>Nocardioides</taxon>
    </lineage>
</organism>
<dbReference type="InterPro" id="IPR002762">
    <property type="entry name" value="CbiX-like"/>
</dbReference>
<dbReference type="EMBL" id="JAMOIL010000011">
    <property type="protein sequence ID" value="MCM0620730.1"/>
    <property type="molecule type" value="Genomic_DNA"/>
</dbReference>
<dbReference type="RefSeq" id="WP_250827282.1">
    <property type="nucleotide sequence ID" value="NZ_JAMOIL010000011.1"/>
</dbReference>
<evidence type="ECO:0008006" key="5">
    <source>
        <dbReference type="Google" id="ProtNLM"/>
    </source>
</evidence>
<dbReference type="GO" id="GO:0016829">
    <property type="term" value="F:lyase activity"/>
    <property type="evidence" value="ECO:0007669"/>
    <property type="project" value="UniProtKB-KW"/>
</dbReference>
<dbReference type="AlphaFoldDB" id="A0A9X2D7E7"/>
<evidence type="ECO:0000313" key="4">
    <source>
        <dbReference type="Proteomes" id="UP001139485"/>
    </source>
</evidence>
<reference evidence="3" key="1">
    <citation type="submission" date="2022-05" db="EMBL/GenBank/DDBJ databases">
        <authorList>
            <person name="Tuo L."/>
        </authorList>
    </citation>
    <scope>NUCLEOTIDE SEQUENCE</scope>
    <source>
        <strain evidence="3">BSK12Z-4</strain>
    </source>
</reference>
<name>A0A9X2D7E7_9ACTN</name>
<keyword evidence="2" id="KW-0456">Lyase</keyword>
<sequence length="229" mass="23835">MTTPRPPRLVTVAHGTRRAGGNENARRLTAAAAERLGVEAVAAYVELSEPLLADVMREVHGPVAVVPLLLSTGYHVRHDVPEACALAPEDADVALGRPLGPDPQLALAQVDRLLEAGARPGQPVTMVAAGSTDPLGWRDLRAATRYLQEGWDAPVRLATISGYGKRPEEVVQAGDAVSLYLLSPGLFSRRVAETAAAAGAGPVGDVLGTHPLAVDVVVERAAAQLAAHV</sequence>
<dbReference type="GO" id="GO:0046872">
    <property type="term" value="F:metal ion binding"/>
    <property type="evidence" value="ECO:0007669"/>
    <property type="project" value="UniProtKB-KW"/>
</dbReference>
<keyword evidence="4" id="KW-1185">Reference proteome</keyword>
<dbReference type="PANTHER" id="PTHR33542">
    <property type="entry name" value="SIROHYDROCHLORIN FERROCHELATASE, CHLOROPLASTIC"/>
    <property type="match status" value="1"/>
</dbReference>
<dbReference type="Pfam" id="PF01903">
    <property type="entry name" value="CbiX"/>
    <property type="match status" value="1"/>
</dbReference>
<dbReference type="Gene3D" id="3.40.50.1400">
    <property type="match status" value="2"/>
</dbReference>
<proteinExistence type="predicted"/>